<proteinExistence type="predicted"/>
<feature type="compositionally biased region" description="Basic residues" evidence="3">
    <location>
        <begin position="292"/>
        <end position="304"/>
    </location>
</feature>
<dbReference type="EMBL" id="CM000645">
    <property type="protein sequence ID" value="EED90294.1"/>
    <property type="molecule type" value="Genomic_DNA"/>
</dbReference>
<feature type="compositionally biased region" description="Basic residues" evidence="3">
    <location>
        <begin position="410"/>
        <end position="426"/>
    </location>
</feature>
<evidence type="ECO:0000256" key="2">
    <source>
        <dbReference type="ARBA" id="ARBA00023136"/>
    </source>
</evidence>
<dbReference type="Proteomes" id="UP000001449">
    <property type="component" value="Chromosome 9"/>
</dbReference>
<dbReference type="PANTHER" id="PTHR47666:SF1">
    <property type="entry name" value="PROTEIN VASCULAR ASSOCIATED DEATH 1, CHLOROPLASTIC"/>
    <property type="match status" value="1"/>
</dbReference>
<dbReference type="PROSITE" id="PS51778">
    <property type="entry name" value="VAST"/>
    <property type="match status" value="1"/>
</dbReference>
<organism evidence="5 6">
    <name type="scientific">Thalassiosira pseudonana</name>
    <name type="common">Marine diatom</name>
    <name type="synonym">Cyclotella nana</name>
    <dbReference type="NCBI Taxonomy" id="35128"/>
    <lineage>
        <taxon>Eukaryota</taxon>
        <taxon>Sar</taxon>
        <taxon>Stramenopiles</taxon>
        <taxon>Ochrophyta</taxon>
        <taxon>Bacillariophyta</taxon>
        <taxon>Coscinodiscophyceae</taxon>
        <taxon>Thalassiosirophycidae</taxon>
        <taxon>Thalassiosirales</taxon>
        <taxon>Thalassiosiraceae</taxon>
        <taxon>Thalassiosira</taxon>
    </lineage>
</organism>
<dbReference type="GO" id="GO:0016020">
    <property type="term" value="C:membrane"/>
    <property type="evidence" value="ECO:0007669"/>
    <property type="project" value="UniProtKB-SubCell"/>
</dbReference>
<feature type="domain" description="VASt" evidence="4">
    <location>
        <begin position="79"/>
        <end position="289"/>
    </location>
</feature>
<feature type="compositionally biased region" description="Polar residues" evidence="3">
    <location>
        <begin position="378"/>
        <end position="398"/>
    </location>
</feature>
<dbReference type="PANTHER" id="PTHR47666">
    <property type="entry name" value="PROTEIN VASCULAR ASSOCIATED DEATH 1, CHLOROPLASTIC"/>
    <property type="match status" value="1"/>
</dbReference>
<accession>B8C8I7</accession>
<sequence length="426" mass="47949">MMPRRPPSSPSTPGLRRIQSAPAKPSPVKVPLEEILEAEQEIAPELPYLSPSDSFALPSDSVNNKLSTETLLARHYPPLEHCVINQVQLQGLHTAEFFRVFFADDAIYSMRDFQKRRGDVDVVYGKWRSVENSAGCCTSFKGGKSTLLPLPANLTKERTLHFNTLTHSYFGPAYAKATKVQRATQLSNRLLVIENETQLAEIPFADRFRVVERWCVEAVRNEMSGGASDGCAFSQDMALYTSKLTVHAEVIMLRSCTWENQIRKRASETFTEMNNDWVRTAVKALRATEHQKQKRLKGSGKGGKRNSELTGVITSSKDDEHLSIPSPTAKEAELIARHRRNFRQLDKLIAKGDLEYCSIEVMHSSNGPFKVLEPPSPSTGSGVQKSLTDVTDSTISTDGSRRAPVEDKRRNRRFLMRRFSRKPRQQ</sequence>
<dbReference type="HOGENOM" id="CLU_644810_0_0_1"/>
<keyword evidence="2" id="KW-0472">Membrane</keyword>
<feature type="region of interest" description="Disordered" evidence="3">
    <location>
        <begin position="367"/>
        <end position="426"/>
    </location>
</feature>
<feature type="compositionally biased region" description="Pro residues" evidence="3">
    <location>
        <begin position="1"/>
        <end position="10"/>
    </location>
</feature>
<reference evidence="5 6" key="1">
    <citation type="journal article" date="2004" name="Science">
        <title>The genome of the diatom Thalassiosira pseudonana: ecology, evolution, and metabolism.</title>
        <authorList>
            <person name="Armbrust E.V."/>
            <person name="Berges J.A."/>
            <person name="Bowler C."/>
            <person name="Green B.R."/>
            <person name="Martinez D."/>
            <person name="Putnam N.H."/>
            <person name="Zhou S."/>
            <person name="Allen A.E."/>
            <person name="Apt K.E."/>
            <person name="Bechner M."/>
            <person name="Brzezinski M.A."/>
            <person name="Chaal B.K."/>
            <person name="Chiovitti A."/>
            <person name="Davis A.K."/>
            <person name="Demarest M.S."/>
            <person name="Detter J.C."/>
            <person name="Glavina T."/>
            <person name="Goodstein D."/>
            <person name="Hadi M.Z."/>
            <person name="Hellsten U."/>
            <person name="Hildebrand M."/>
            <person name="Jenkins B.D."/>
            <person name="Jurka J."/>
            <person name="Kapitonov V.V."/>
            <person name="Kroger N."/>
            <person name="Lau W.W."/>
            <person name="Lane T.W."/>
            <person name="Larimer F.W."/>
            <person name="Lippmeier J.C."/>
            <person name="Lucas S."/>
            <person name="Medina M."/>
            <person name="Montsant A."/>
            <person name="Obornik M."/>
            <person name="Parker M.S."/>
            <person name="Palenik B."/>
            <person name="Pazour G.J."/>
            <person name="Richardson P.M."/>
            <person name="Rynearson T.A."/>
            <person name="Saito M.A."/>
            <person name="Schwartz D.C."/>
            <person name="Thamatrakoln K."/>
            <person name="Valentin K."/>
            <person name="Vardi A."/>
            <person name="Wilkerson F.P."/>
            <person name="Rokhsar D.S."/>
        </authorList>
    </citation>
    <scope>NUCLEOTIDE SEQUENCE [LARGE SCALE GENOMIC DNA]</scope>
    <source>
        <strain evidence="5 6">CCMP1335</strain>
    </source>
</reference>
<dbReference type="GeneID" id="7448111"/>
<keyword evidence="6" id="KW-1185">Reference proteome</keyword>
<dbReference type="eggNOG" id="ENOG502SR24">
    <property type="taxonomic scope" value="Eukaryota"/>
</dbReference>
<gene>
    <name evidence="5" type="ORF">THAPSDRAFT_269449</name>
</gene>
<evidence type="ECO:0000256" key="1">
    <source>
        <dbReference type="ARBA" id="ARBA00004370"/>
    </source>
</evidence>
<dbReference type="InParanoid" id="B8C8I7"/>
<feature type="region of interest" description="Disordered" evidence="3">
    <location>
        <begin position="1"/>
        <end position="28"/>
    </location>
</feature>
<reference evidence="5 6" key="2">
    <citation type="journal article" date="2008" name="Nature">
        <title>The Phaeodactylum genome reveals the evolutionary history of diatom genomes.</title>
        <authorList>
            <person name="Bowler C."/>
            <person name="Allen A.E."/>
            <person name="Badger J.H."/>
            <person name="Grimwood J."/>
            <person name="Jabbari K."/>
            <person name="Kuo A."/>
            <person name="Maheswari U."/>
            <person name="Martens C."/>
            <person name="Maumus F."/>
            <person name="Otillar R.P."/>
            <person name="Rayko E."/>
            <person name="Salamov A."/>
            <person name="Vandepoele K."/>
            <person name="Beszteri B."/>
            <person name="Gruber A."/>
            <person name="Heijde M."/>
            <person name="Katinka M."/>
            <person name="Mock T."/>
            <person name="Valentin K."/>
            <person name="Verret F."/>
            <person name="Berges J.A."/>
            <person name="Brownlee C."/>
            <person name="Cadoret J.P."/>
            <person name="Chiovitti A."/>
            <person name="Choi C.J."/>
            <person name="Coesel S."/>
            <person name="De Martino A."/>
            <person name="Detter J.C."/>
            <person name="Durkin C."/>
            <person name="Falciatore A."/>
            <person name="Fournet J."/>
            <person name="Haruta M."/>
            <person name="Huysman M.J."/>
            <person name="Jenkins B.D."/>
            <person name="Jiroutova K."/>
            <person name="Jorgensen R.E."/>
            <person name="Joubert Y."/>
            <person name="Kaplan A."/>
            <person name="Kroger N."/>
            <person name="Kroth P.G."/>
            <person name="La Roche J."/>
            <person name="Lindquist E."/>
            <person name="Lommer M."/>
            <person name="Martin-Jezequel V."/>
            <person name="Lopez P.J."/>
            <person name="Lucas S."/>
            <person name="Mangogna M."/>
            <person name="McGinnis K."/>
            <person name="Medlin L.K."/>
            <person name="Montsant A."/>
            <person name="Oudot-Le Secq M.P."/>
            <person name="Napoli C."/>
            <person name="Obornik M."/>
            <person name="Parker M.S."/>
            <person name="Petit J.L."/>
            <person name="Porcel B.M."/>
            <person name="Poulsen N."/>
            <person name="Robison M."/>
            <person name="Rychlewski L."/>
            <person name="Rynearson T.A."/>
            <person name="Schmutz J."/>
            <person name="Shapiro H."/>
            <person name="Siaut M."/>
            <person name="Stanley M."/>
            <person name="Sussman M.R."/>
            <person name="Taylor A.R."/>
            <person name="Vardi A."/>
            <person name="von Dassow P."/>
            <person name="Vyverman W."/>
            <person name="Willis A."/>
            <person name="Wyrwicz L.S."/>
            <person name="Rokhsar D.S."/>
            <person name="Weissenbach J."/>
            <person name="Armbrust E.V."/>
            <person name="Green B.R."/>
            <person name="Van de Peer Y."/>
            <person name="Grigoriev I.V."/>
        </authorList>
    </citation>
    <scope>NUCLEOTIDE SEQUENCE [LARGE SCALE GENOMIC DNA]</scope>
    <source>
        <strain evidence="5 6">CCMP1335</strain>
    </source>
</reference>
<dbReference type="InterPro" id="IPR031968">
    <property type="entry name" value="VASt"/>
</dbReference>
<dbReference type="PaxDb" id="35128-Thaps269449"/>
<dbReference type="Pfam" id="PF16016">
    <property type="entry name" value="VASt"/>
    <property type="match status" value="1"/>
</dbReference>
<feature type="region of interest" description="Disordered" evidence="3">
    <location>
        <begin position="288"/>
        <end position="309"/>
    </location>
</feature>
<dbReference type="KEGG" id="tps:THAPSDRAFT_269449"/>
<dbReference type="RefSeq" id="XP_002292319.1">
    <property type="nucleotide sequence ID" value="XM_002292283.1"/>
</dbReference>
<name>B8C8I7_THAPS</name>
<feature type="compositionally biased region" description="Basic and acidic residues" evidence="3">
    <location>
        <begin position="399"/>
        <end position="409"/>
    </location>
</feature>
<evidence type="ECO:0000313" key="6">
    <source>
        <dbReference type="Proteomes" id="UP000001449"/>
    </source>
</evidence>
<evidence type="ECO:0000259" key="4">
    <source>
        <dbReference type="PROSITE" id="PS51778"/>
    </source>
</evidence>
<dbReference type="STRING" id="35128.B8C8I7"/>
<comment type="subcellular location">
    <subcellularLocation>
        <location evidence="1">Membrane</location>
    </subcellularLocation>
</comment>
<dbReference type="AlphaFoldDB" id="B8C8I7"/>
<evidence type="ECO:0000313" key="5">
    <source>
        <dbReference type="EMBL" id="EED90294.1"/>
    </source>
</evidence>
<protein>
    <recommendedName>
        <fullName evidence="4">VASt domain-containing protein</fullName>
    </recommendedName>
</protein>
<evidence type="ECO:0000256" key="3">
    <source>
        <dbReference type="SAM" id="MobiDB-lite"/>
    </source>
</evidence>